<feature type="signal peptide" evidence="1">
    <location>
        <begin position="1"/>
        <end position="22"/>
    </location>
</feature>
<evidence type="ECO:0000256" key="1">
    <source>
        <dbReference type="SAM" id="SignalP"/>
    </source>
</evidence>
<comment type="caution">
    <text evidence="2">The sequence shown here is derived from an EMBL/GenBank/DDBJ whole genome shotgun (WGS) entry which is preliminary data.</text>
</comment>
<keyword evidence="1" id="KW-0732">Signal</keyword>
<evidence type="ECO:0000313" key="3">
    <source>
        <dbReference type="Proteomes" id="UP000320948"/>
    </source>
</evidence>
<dbReference type="AlphaFoldDB" id="A0A6N4REE2"/>
<accession>A0A6N4REE2</accession>
<name>A0A6N4REE2_BLAVI</name>
<evidence type="ECO:0000313" key="2">
    <source>
        <dbReference type="EMBL" id="TKW62057.1"/>
    </source>
</evidence>
<dbReference type="EMBL" id="VAFM01000001">
    <property type="protein sequence ID" value="TKW62057.1"/>
    <property type="molecule type" value="Genomic_DNA"/>
</dbReference>
<protein>
    <submittedName>
        <fullName evidence="2">Uncharacterized protein</fullName>
    </submittedName>
</protein>
<gene>
    <name evidence="2" type="ORF">DI628_05410</name>
</gene>
<proteinExistence type="predicted"/>
<feature type="chain" id="PRO_5027116800" evidence="1">
    <location>
        <begin position="23"/>
        <end position="177"/>
    </location>
</feature>
<sequence>MRYTSFLLTLPLCGFAFSTVSAQETVAGGTLDTQMSWAALKGVAEQANGNAKTSLALATAIRDCGIKDMIYSPGTNGADANGCKKIFDPKELMVKTGQVALGPCGSGAHSCAPDSRTTEHLCQQGGYSYATGTSVKGYSSPKNNWIGRWTGTRWQVFNAREANSFLLSLTCQTITWK</sequence>
<organism evidence="2 3">
    <name type="scientific">Blastochloris viridis</name>
    <name type="common">Rhodopseudomonas viridis</name>
    <dbReference type="NCBI Taxonomy" id="1079"/>
    <lineage>
        <taxon>Bacteria</taxon>
        <taxon>Pseudomonadati</taxon>
        <taxon>Pseudomonadota</taxon>
        <taxon>Alphaproteobacteria</taxon>
        <taxon>Hyphomicrobiales</taxon>
        <taxon>Blastochloridaceae</taxon>
        <taxon>Blastochloris</taxon>
    </lineage>
</organism>
<reference evidence="2 3" key="1">
    <citation type="journal article" date="2017" name="Nat. Commun.">
        <title>In situ click chemistry generation of cyclooxygenase-2 inhibitors.</title>
        <authorList>
            <person name="Bhardwaj A."/>
            <person name="Kaur J."/>
            <person name="Wuest M."/>
            <person name="Wuest F."/>
        </authorList>
    </citation>
    <scope>NUCLEOTIDE SEQUENCE [LARGE SCALE GENOMIC DNA]</scope>
    <source>
        <strain evidence="2">S2_018_000_R2_106</strain>
    </source>
</reference>
<dbReference type="Proteomes" id="UP000320948">
    <property type="component" value="Unassembled WGS sequence"/>
</dbReference>